<dbReference type="Proteomes" id="UP000196052">
    <property type="component" value="Unassembled WGS sequence"/>
</dbReference>
<dbReference type="InterPro" id="IPR013783">
    <property type="entry name" value="Ig-like_fold"/>
</dbReference>
<proteinExistence type="predicted"/>
<dbReference type="SUPFAM" id="SSF49265">
    <property type="entry name" value="Fibronectin type III"/>
    <property type="match status" value="1"/>
</dbReference>
<dbReference type="InterPro" id="IPR036116">
    <property type="entry name" value="FN3_sf"/>
</dbReference>
<dbReference type="EMBL" id="FMBE01000013">
    <property type="protein sequence ID" value="SCC46437.1"/>
    <property type="molecule type" value="Genomic_DNA"/>
</dbReference>
<dbReference type="CDD" id="cd00063">
    <property type="entry name" value="FN3"/>
    <property type="match status" value="1"/>
</dbReference>
<sequence>MYDGGIKEYQILRNGKQVGTSVTATYKDTGLTGDTTYSYQVKAVGNNGLNSPLSAELSAKTNASGS</sequence>
<evidence type="ECO:0000313" key="2">
    <source>
        <dbReference type="Proteomes" id="UP000196052"/>
    </source>
</evidence>
<dbReference type="Gene3D" id="2.60.40.10">
    <property type="entry name" value="Immunoglobulins"/>
    <property type="match status" value="1"/>
</dbReference>
<organism evidence="1 2">
    <name type="scientific">Bacillus wiedmannii</name>
    <dbReference type="NCBI Taxonomy" id="1890302"/>
    <lineage>
        <taxon>Bacteria</taxon>
        <taxon>Bacillati</taxon>
        <taxon>Bacillota</taxon>
        <taxon>Bacilli</taxon>
        <taxon>Bacillales</taxon>
        <taxon>Bacillaceae</taxon>
        <taxon>Bacillus</taxon>
        <taxon>Bacillus cereus group</taxon>
    </lineage>
</organism>
<evidence type="ECO:0000313" key="1">
    <source>
        <dbReference type="EMBL" id="SCC46437.1"/>
    </source>
</evidence>
<gene>
    <name evidence="1" type="ORF">BC05F1_03854</name>
</gene>
<accession>A0A1C4ES67</accession>
<dbReference type="AlphaFoldDB" id="A0A1C4ES67"/>
<reference evidence="2" key="1">
    <citation type="submission" date="2016-08" db="EMBL/GenBank/DDBJ databases">
        <authorList>
            <person name="Loux V."/>
            <person name="Rue O."/>
        </authorList>
    </citation>
    <scope>NUCLEOTIDE SEQUENCE [LARGE SCALE GENOMIC DNA]</scope>
    <source>
        <strain evidence="2">INRA Bc05-F1</strain>
    </source>
</reference>
<name>A0A1C4ES67_9BACI</name>
<protein>
    <submittedName>
        <fullName evidence="1">Chitin-binding protein</fullName>
    </submittedName>
</protein>
<dbReference type="InterPro" id="IPR003961">
    <property type="entry name" value="FN3_dom"/>
</dbReference>